<accession>A0ABW5C5T8</accession>
<organism evidence="1 2">
    <name type="scientific">Metabacillus endolithicus</name>
    <dbReference type="NCBI Taxonomy" id="1535204"/>
    <lineage>
        <taxon>Bacteria</taxon>
        <taxon>Bacillati</taxon>
        <taxon>Bacillota</taxon>
        <taxon>Bacilli</taxon>
        <taxon>Bacillales</taxon>
        <taxon>Bacillaceae</taxon>
        <taxon>Metabacillus</taxon>
    </lineage>
</organism>
<reference evidence="2" key="1">
    <citation type="journal article" date="2019" name="Int. J. Syst. Evol. Microbiol.">
        <title>The Global Catalogue of Microorganisms (GCM) 10K type strain sequencing project: providing services to taxonomists for standard genome sequencing and annotation.</title>
        <authorList>
            <consortium name="The Broad Institute Genomics Platform"/>
            <consortium name="The Broad Institute Genome Sequencing Center for Infectious Disease"/>
            <person name="Wu L."/>
            <person name="Ma J."/>
        </authorList>
    </citation>
    <scope>NUCLEOTIDE SEQUENCE [LARGE SCALE GENOMIC DNA]</scope>
    <source>
        <strain evidence="2">CGMCC 1.15474</strain>
    </source>
</reference>
<name>A0ABW5C5T8_9BACI</name>
<evidence type="ECO:0000313" key="2">
    <source>
        <dbReference type="Proteomes" id="UP001597318"/>
    </source>
</evidence>
<gene>
    <name evidence="1" type="ORF">ACFSKK_22605</name>
</gene>
<dbReference type="RefSeq" id="WP_141549703.1">
    <property type="nucleotide sequence ID" value="NZ_CP095551.1"/>
</dbReference>
<dbReference type="Proteomes" id="UP001597318">
    <property type="component" value="Unassembled WGS sequence"/>
</dbReference>
<keyword evidence="2" id="KW-1185">Reference proteome</keyword>
<proteinExistence type="predicted"/>
<evidence type="ECO:0000313" key="1">
    <source>
        <dbReference type="EMBL" id="MFD2216471.1"/>
    </source>
</evidence>
<comment type="caution">
    <text evidence="1">The sequence shown here is derived from an EMBL/GenBank/DDBJ whole genome shotgun (WGS) entry which is preliminary data.</text>
</comment>
<sequence>MRLQRFVSSIGESSVPEDIHAQNTRKIRLISLMLYDKEKVGEVDFDSFTLDDLVLAREEIIDYNSDEFDEGQVDFFPNAENGLYHVNRLAHISKKVKSIQSIRKKRRFF</sequence>
<dbReference type="EMBL" id="JBHUIK010000007">
    <property type="protein sequence ID" value="MFD2216471.1"/>
    <property type="molecule type" value="Genomic_DNA"/>
</dbReference>
<protein>
    <submittedName>
        <fullName evidence="1">Uncharacterized protein</fullName>
    </submittedName>
</protein>